<reference evidence="6 7" key="1">
    <citation type="journal article" date="2015" name="Appl. Environ. Microbiol.">
        <title>The Geoglobus acetivorans genome: Fe(III) reduction, acetate utilization, autotrophic growth, and degradation of aromatic compounds in a hyperthermophilic archaeon.</title>
        <authorList>
            <person name="Mardanov A.V."/>
            <person name="Slododkina G.B."/>
            <person name="Slobodkin A.I."/>
            <person name="Beletsky A.V."/>
            <person name="Gavrilov S.N."/>
            <person name="Kublanov I.V."/>
            <person name="Bonch-Osmolovskaya E.A."/>
            <person name="Skryabin K.G."/>
            <person name="Ravin N.V."/>
        </authorList>
    </citation>
    <scope>NUCLEOTIDE SEQUENCE [LARGE SCALE GENOMIC DNA]</scope>
    <source>
        <strain evidence="6 7">SBH6</strain>
    </source>
</reference>
<dbReference type="RefSeq" id="WP_048093576.1">
    <property type="nucleotide sequence ID" value="NZ_CP009552.1"/>
</dbReference>
<dbReference type="PANTHER" id="PTHR43687">
    <property type="entry name" value="ADENYLYLSULFATE REDUCTASE, BETA SUBUNIT"/>
    <property type="match status" value="1"/>
</dbReference>
<dbReference type="InterPro" id="IPR045865">
    <property type="entry name" value="ACT-like_dom_sf"/>
</dbReference>
<keyword evidence="2" id="KW-0479">Metal-binding</keyword>
<evidence type="ECO:0000256" key="3">
    <source>
        <dbReference type="ARBA" id="ARBA00023004"/>
    </source>
</evidence>
<dbReference type="SUPFAM" id="SSF55021">
    <property type="entry name" value="ACT-like"/>
    <property type="match status" value="1"/>
</dbReference>
<dbReference type="PROSITE" id="PS51379">
    <property type="entry name" value="4FE4S_FER_2"/>
    <property type="match status" value="2"/>
</dbReference>
<protein>
    <submittedName>
        <fullName evidence="6">Iron-sulfur cluster binding protein</fullName>
    </submittedName>
</protein>
<keyword evidence="1" id="KW-0004">4Fe-4S</keyword>
<dbReference type="eggNOG" id="arCOG02460">
    <property type="taxonomic scope" value="Archaea"/>
</dbReference>
<dbReference type="GeneID" id="24797221"/>
<dbReference type="KEGG" id="gac:GACE_0622"/>
<evidence type="ECO:0000259" key="5">
    <source>
        <dbReference type="PROSITE" id="PS51379"/>
    </source>
</evidence>
<dbReference type="STRING" id="565033.GACE_0622"/>
<evidence type="ECO:0000313" key="7">
    <source>
        <dbReference type="Proteomes" id="UP000030624"/>
    </source>
</evidence>
<dbReference type="GO" id="GO:0046872">
    <property type="term" value="F:metal ion binding"/>
    <property type="evidence" value="ECO:0007669"/>
    <property type="project" value="UniProtKB-KW"/>
</dbReference>
<dbReference type="InterPro" id="IPR050572">
    <property type="entry name" value="Fe-S_Ferredoxin"/>
</dbReference>
<name>A0A0A7GCD2_GEOAI</name>
<dbReference type="PROSITE" id="PS00198">
    <property type="entry name" value="4FE4S_FER_1"/>
    <property type="match status" value="2"/>
</dbReference>
<keyword evidence="4" id="KW-0411">Iron-sulfur</keyword>
<dbReference type="GO" id="GO:0016491">
    <property type="term" value="F:oxidoreductase activity"/>
    <property type="evidence" value="ECO:0007669"/>
    <property type="project" value="UniProtKB-ARBA"/>
</dbReference>
<sequence>MMLELIYDSAAVKEPVLVQVALEEKVLMNIIEAEVGAREGRIVIEIDDALAENIISRFEERGVEVRRLVRGIEKSDACVDCGACISVCPVNVFYKDSDERVIAESEKCVRCRICIGVCPLKALSLPE</sequence>
<keyword evidence="3" id="KW-0408">Iron</keyword>
<dbReference type="Gene3D" id="3.30.70.20">
    <property type="match status" value="1"/>
</dbReference>
<dbReference type="Gene3D" id="3.30.70.260">
    <property type="match status" value="1"/>
</dbReference>
<evidence type="ECO:0000256" key="4">
    <source>
        <dbReference type="ARBA" id="ARBA00023014"/>
    </source>
</evidence>
<dbReference type="PANTHER" id="PTHR43687:SF1">
    <property type="entry name" value="FERREDOXIN III"/>
    <property type="match status" value="1"/>
</dbReference>
<evidence type="ECO:0000256" key="2">
    <source>
        <dbReference type="ARBA" id="ARBA00022723"/>
    </source>
</evidence>
<accession>A0A0A7GCD2</accession>
<gene>
    <name evidence="6" type="ORF">GACE_0622</name>
</gene>
<dbReference type="AlphaFoldDB" id="A0A0A7GCD2"/>
<evidence type="ECO:0000256" key="1">
    <source>
        <dbReference type="ARBA" id="ARBA00022485"/>
    </source>
</evidence>
<dbReference type="Pfam" id="PF09383">
    <property type="entry name" value="NIL"/>
    <property type="match status" value="1"/>
</dbReference>
<dbReference type="SUPFAM" id="SSF54862">
    <property type="entry name" value="4Fe-4S ferredoxins"/>
    <property type="match status" value="1"/>
</dbReference>
<proteinExistence type="predicted"/>
<dbReference type="InterPro" id="IPR017896">
    <property type="entry name" value="4Fe4S_Fe-S-bd"/>
</dbReference>
<feature type="domain" description="4Fe-4S ferredoxin-type" evidence="5">
    <location>
        <begin position="99"/>
        <end position="127"/>
    </location>
</feature>
<dbReference type="HOGENOM" id="CLU_152999_0_0_2"/>
<dbReference type="InterPro" id="IPR018449">
    <property type="entry name" value="NIL_domain"/>
</dbReference>
<evidence type="ECO:0000313" key="6">
    <source>
        <dbReference type="EMBL" id="AIY89674.1"/>
    </source>
</evidence>
<dbReference type="EMBL" id="CP009552">
    <property type="protein sequence ID" value="AIY89674.1"/>
    <property type="molecule type" value="Genomic_DNA"/>
</dbReference>
<feature type="domain" description="4Fe-4S ferredoxin-type" evidence="5">
    <location>
        <begin position="67"/>
        <end position="98"/>
    </location>
</feature>
<dbReference type="Proteomes" id="UP000030624">
    <property type="component" value="Chromosome"/>
</dbReference>
<dbReference type="Pfam" id="PF13187">
    <property type="entry name" value="Fer4_9"/>
    <property type="match status" value="1"/>
</dbReference>
<organism evidence="6 7">
    <name type="scientific">Geoglobus acetivorans</name>
    <dbReference type="NCBI Taxonomy" id="565033"/>
    <lineage>
        <taxon>Archaea</taxon>
        <taxon>Methanobacteriati</taxon>
        <taxon>Methanobacteriota</taxon>
        <taxon>Archaeoglobi</taxon>
        <taxon>Archaeoglobales</taxon>
        <taxon>Archaeoglobaceae</taxon>
        <taxon>Geoglobus</taxon>
    </lineage>
</organism>
<dbReference type="GO" id="GO:0051539">
    <property type="term" value="F:4 iron, 4 sulfur cluster binding"/>
    <property type="evidence" value="ECO:0007669"/>
    <property type="project" value="UniProtKB-KW"/>
</dbReference>
<dbReference type="InterPro" id="IPR017900">
    <property type="entry name" value="4Fe4S_Fe_S_CS"/>
</dbReference>